<feature type="coiled-coil region" evidence="1">
    <location>
        <begin position="137"/>
        <end position="164"/>
    </location>
</feature>
<accession>A0A0F9BU73</accession>
<protein>
    <submittedName>
        <fullName evidence="2">Uncharacterized protein</fullName>
    </submittedName>
</protein>
<proteinExistence type="predicted"/>
<dbReference type="EMBL" id="LAZR01036209">
    <property type="protein sequence ID" value="KKL25455.1"/>
    <property type="molecule type" value="Genomic_DNA"/>
</dbReference>
<comment type="caution">
    <text evidence="2">The sequence shown here is derived from an EMBL/GenBank/DDBJ whole genome shotgun (WGS) entry which is preliminary data.</text>
</comment>
<evidence type="ECO:0000313" key="2">
    <source>
        <dbReference type="EMBL" id="KKL25455.1"/>
    </source>
</evidence>
<organism evidence="2">
    <name type="scientific">marine sediment metagenome</name>
    <dbReference type="NCBI Taxonomy" id="412755"/>
    <lineage>
        <taxon>unclassified sequences</taxon>
        <taxon>metagenomes</taxon>
        <taxon>ecological metagenomes</taxon>
    </lineage>
</organism>
<name>A0A0F9BU73_9ZZZZ</name>
<sequence length="230" mass="27757">MIYPLKILNLFLRTEYLLDKFESIDEFVQDVIKDMYFFSSQEASRVIKLIPYLREEIKSKIEKYQKFEISLKYPISKIINDLNMYRTHLLSDIIHLESSFECRNYLRKLLLKLEEKKIIFEKSFCTICEKRVLEYFKEKYFTELNLFKNNNEQLTKQFTKDEKEKFQKALKILLEISSETKLDGRKHICWNLIDIFLVLEAPFDSILLTTNLRHQESFAKFINKQVTGLD</sequence>
<keyword evidence="1" id="KW-0175">Coiled coil</keyword>
<evidence type="ECO:0000256" key="1">
    <source>
        <dbReference type="SAM" id="Coils"/>
    </source>
</evidence>
<gene>
    <name evidence="2" type="ORF">LCGC14_2405120</name>
</gene>
<reference evidence="2" key="1">
    <citation type="journal article" date="2015" name="Nature">
        <title>Complex archaea that bridge the gap between prokaryotes and eukaryotes.</title>
        <authorList>
            <person name="Spang A."/>
            <person name="Saw J.H."/>
            <person name="Jorgensen S.L."/>
            <person name="Zaremba-Niedzwiedzka K."/>
            <person name="Martijn J."/>
            <person name="Lind A.E."/>
            <person name="van Eijk R."/>
            <person name="Schleper C."/>
            <person name="Guy L."/>
            <person name="Ettema T.J."/>
        </authorList>
    </citation>
    <scope>NUCLEOTIDE SEQUENCE</scope>
</reference>
<dbReference type="AlphaFoldDB" id="A0A0F9BU73"/>